<evidence type="ECO:0000313" key="3">
    <source>
        <dbReference type="Proteomes" id="UP000799421"/>
    </source>
</evidence>
<dbReference type="OrthoDB" id="1733656at2759"/>
<protein>
    <submittedName>
        <fullName evidence="2">Uncharacterized protein</fullName>
    </submittedName>
</protein>
<evidence type="ECO:0000256" key="1">
    <source>
        <dbReference type="SAM" id="Phobius"/>
    </source>
</evidence>
<name>A0A6A7BUD7_9PEZI</name>
<keyword evidence="3" id="KW-1185">Reference proteome</keyword>
<feature type="transmembrane region" description="Helical" evidence="1">
    <location>
        <begin position="206"/>
        <end position="226"/>
    </location>
</feature>
<evidence type="ECO:0000313" key="2">
    <source>
        <dbReference type="EMBL" id="KAF2858325.1"/>
    </source>
</evidence>
<sequence length="263" mass="28909">MRLFLLLPALALAEQIPLIDQVKGWFSLSKPSESTTSSEAPEHILSGSGITSLNVHRLTLENYNELLRPQSEPDEFAKPTEGIKEWVIYTTGGNKTCYGRCGHADQSWNDAVPLLSANEALNLGMLDCEDQDTLCNAWMLAPPQLMHMSGDDVRFISVNKTTVTPSEIARLFLEGGYKETEPYQGAFHPWNGFLVKNGLAIPFGKFMTYIAMVPSWAMMLGVSMLSRTFMGRNMRRAGAGQAAARRQNQQIPAAAAAAAAARR</sequence>
<accession>A0A6A7BUD7</accession>
<organism evidence="2 3">
    <name type="scientific">Piedraia hortae CBS 480.64</name>
    <dbReference type="NCBI Taxonomy" id="1314780"/>
    <lineage>
        <taxon>Eukaryota</taxon>
        <taxon>Fungi</taxon>
        <taxon>Dikarya</taxon>
        <taxon>Ascomycota</taxon>
        <taxon>Pezizomycotina</taxon>
        <taxon>Dothideomycetes</taxon>
        <taxon>Dothideomycetidae</taxon>
        <taxon>Capnodiales</taxon>
        <taxon>Piedraiaceae</taxon>
        <taxon>Piedraia</taxon>
    </lineage>
</organism>
<keyword evidence="1" id="KW-1133">Transmembrane helix</keyword>
<keyword evidence="1" id="KW-0472">Membrane</keyword>
<keyword evidence="1" id="KW-0812">Transmembrane</keyword>
<dbReference type="Proteomes" id="UP000799421">
    <property type="component" value="Unassembled WGS sequence"/>
</dbReference>
<proteinExistence type="predicted"/>
<reference evidence="2" key="1">
    <citation type="journal article" date="2020" name="Stud. Mycol.">
        <title>101 Dothideomycetes genomes: a test case for predicting lifestyles and emergence of pathogens.</title>
        <authorList>
            <person name="Haridas S."/>
            <person name="Albert R."/>
            <person name="Binder M."/>
            <person name="Bloem J."/>
            <person name="Labutti K."/>
            <person name="Salamov A."/>
            <person name="Andreopoulos B."/>
            <person name="Baker S."/>
            <person name="Barry K."/>
            <person name="Bills G."/>
            <person name="Bluhm B."/>
            <person name="Cannon C."/>
            <person name="Castanera R."/>
            <person name="Culley D."/>
            <person name="Daum C."/>
            <person name="Ezra D."/>
            <person name="Gonzalez J."/>
            <person name="Henrissat B."/>
            <person name="Kuo A."/>
            <person name="Liang C."/>
            <person name="Lipzen A."/>
            <person name="Lutzoni F."/>
            <person name="Magnuson J."/>
            <person name="Mondo S."/>
            <person name="Nolan M."/>
            <person name="Ohm R."/>
            <person name="Pangilinan J."/>
            <person name="Park H.-J."/>
            <person name="Ramirez L."/>
            <person name="Alfaro M."/>
            <person name="Sun H."/>
            <person name="Tritt A."/>
            <person name="Yoshinaga Y."/>
            <person name="Zwiers L.-H."/>
            <person name="Turgeon B."/>
            <person name="Goodwin S."/>
            <person name="Spatafora J."/>
            <person name="Crous P."/>
            <person name="Grigoriev I."/>
        </authorList>
    </citation>
    <scope>NUCLEOTIDE SEQUENCE</scope>
    <source>
        <strain evidence="2">CBS 480.64</strain>
    </source>
</reference>
<dbReference type="EMBL" id="MU006012">
    <property type="protein sequence ID" value="KAF2858325.1"/>
    <property type="molecule type" value="Genomic_DNA"/>
</dbReference>
<gene>
    <name evidence="2" type="ORF">K470DRAFT_259917</name>
</gene>
<dbReference type="AlphaFoldDB" id="A0A6A7BUD7"/>